<organism evidence="1 2">
    <name type="scientific">Ficus carica</name>
    <name type="common">Common fig</name>
    <dbReference type="NCBI Taxonomy" id="3494"/>
    <lineage>
        <taxon>Eukaryota</taxon>
        <taxon>Viridiplantae</taxon>
        <taxon>Streptophyta</taxon>
        <taxon>Embryophyta</taxon>
        <taxon>Tracheophyta</taxon>
        <taxon>Spermatophyta</taxon>
        <taxon>Magnoliopsida</taxon>
        <taxon>eudicotyledons</taxon>
        <taxon>Gunneridae</taxon>
        <taxon>Pentapetalae</taxon>
        <taxon>rosids</taxon>
        <taxon>fabids</taxon>
        <taxon>Rosales</taxon>
        <taxon>Moraceae</taxon>
        <taxon>Ficeae</taxon>
        <taxon>Ficus</taxon>
    </lineage>
</organism>
<evidence type="ECO:0000313" key="2">
    <source>
        <dbReference type="Proteomes" id="UP001187192"/>
    </source>
</evidence>
<protein>
    <submittedName>
        <fullName evidence="1">Uncharacterized protein</fullName>
    </submittedName>
</protein>
<name>A0AA88EHW0_FICCA</name>
<comment type="caution">
    <text evidence="1">The sequence shown here is derived from an EMBL/GenBank/DDBJ whole genome shotgun (WGS) entry which is preliminary data.</text>
</comment>
<proteinExistence type="predicted"/>
<accession>A0AA88EHW0</accession>
<dbReference type="AlphaFoldDB" id="A0AA88EHW0"/>
<dbReference type="Proteomes" id="UP001187192">
    <property type="component" value="Unassembled WGS sequence"/>
</dbReference>
<keyword evidence="2" id="KW-1185">Reference proteome</keyword>
<reference evidence="1" key="1">
    <citation type="submission" date="2023-07" db="EMBL/GenBank/DDBJ databases">
        <title>draft genome sequence of fig (Ficus carica).</title>
        <authorList>
            <person name="Takahashi T."/>
            <person name="Nishimura K."/>
        </authorList>
    </citation>
    <scope>NUCLEOTIDE SEQUENCE</scope>
</reference>
<sequence length="31" mass="3491">MITHLQIAPADEISPCPMQYLEQEALLAHNL</sequence>
<evidence type="ECO:0000313" key="1">
    <source>
        <dbReference type="EMBL" id="GMN74413.1"/>
    </source>
</evidence>
<gene>
    <name evidence="1" type="ORF">TIFTF001_055417</name>
</gene>
<dbReference type="EMBL" id="BTGU01017370">
    <property type="protein sequence ID" value="GMN74413.1"/>
    <property type="molecule type" value="Genomic_DNA"/>
</dbReference>